<reference evidence="1 2" key="1">
    <citation type="journal article" date="2015" name="Front. Microbiol.">
        <title>Genome sequence of the plant growth promoting endophytic yeast Rhodotorula graminis WP1.</title>
        <authorList>
            <person name="Firrincieli A."/>
            <person name="Otillar R."/>
            <person name="Salamov A."/>
            <person name="Schmutz J."/>
            <person name="Khan Z."/>
            <person name="Redman R.S."/>
            <person name="Fleck N.D."/>
            <person name="Lindquist E."/>
            <person name="Grigoriev I.V."/>
            <person name="Doty S.L."/>
        </authorList>
    </citation>
    <scope>NUCLEOTIDE SEQUENCE [LARGE SCALE GENOMIC DNA]</scope>
    <source>
        <strain evidence="1 2">WP1</strain>
    </source>
</reference>
<dbReference type="EMBL" id="KQ474086">
    <property type="protein sequence ID" value="KPV72670.1"/>
    <property type="molecule type" value="Genomic_DNA"/>
</dbReference>
<organism evidence="1 2">
    <name type="scientific">Rhodotorula graminis (strain WP1)</name>
    <dbReference type="NCBI Taxonomy" id="578459"/>
    <lineage>
        <taxon>Eukaryota</taxon>
        <taxon>Fungi</taxon>
        <taxon>Dikarya</taxon>
        <taxon>Basidiomycota</taxon>
        <taxon>Pucciniomycotina</taxon>
        <taxon>Microbotryomycetes</taxon>
        <taxon>Sporidiobolales</taxon>
        <taxon>Sporidiobolaceae</taxon>
        <taxon>Rhodotorula</taxon>
    </lineage>
</organism>
<name>A0A0P9FAM9_RHOGW</name>
<accession>A0A0P9FAM9</accession>
<feature type="non-terminal residue" evidence="1">
    <location>
        <position position="114"/>
    </location>
</feature>
<evidence type="ECO:0000313" key="1">
    <source>
        <dbReference type="EMBL" id="KPV72670.1"/>
    </source>
</evidence>
<dbReference type="AlphaFoldDB" id="A0A0P9FAM9"/>
<sequence>MQDPQPNPQPPPVKLGRRAQLTQDVLLAASSRVIKVLDDKAMRQCFPQRWADDYPHLVPGLRQLVVDTYTQGVPLAWNDLARAHDFVHKANQLDLLLADAQLRKDRGDPPRDLY</sequence>
<dbReference type="OrthoDB" id="18453at2759"/>
<dbReference type="Proteomes" id="UP000053890">
    <property type="component" value="Unassembled WGS sequence"/>
</dbReference>
<dbReference type="GeneID" id="28978449"/>
<proteinExistence type="predicted"/>
<gene>
    <name evidence="1" type="ORF">RHOBADRAFT_55754</name>
</gene>
<evidence type="ECO:0000313" key="2">
    <source>
        <dbReference type="Proteomes" id="UP000053890"/>
    </source>
</evidence>
<dbReference type="RefSeq" id="XP_018268719.1">
    <property type="nucleotide sequence ID" value="XM_018418001.1"/>
</dbReference>
<keyword evidence="2" id="KW-1185">Reference proteome</keyword>
<protein>
    <submittedName>
        <fullName evidence="1">Uncharacterized protein</fullName>
    </submittedName>
</protein>